<organism evidence="1 2">
    <name type="scientific">Ilex paraguariensis</name>
    <name type="common">yerba mate</name>
    <dbReference type="NCBI Taxonomy" id="185542"/>
    <lineage>
        <taxon>Eukaryota</taxon>
        <taxon>Viridiplantae</taxon>
        <taxon>Streptophyta</taxon>
        <taxon>Embryophyta</taxon>
        <taxon>Tracheophyta</taxon>
        <taxon>Spermatophyta</taxon>
        <taxon>Magnoliopsida</taxon>
        <taxon>eudicotyledons</taxon>
        <taxon>Gunneridae</taxon>
        <taxon>Pentapetalae</taxon>
        <taxon>asterids</taxon>
        <taxon>campanulids</taxon>
        <taxon>Aquifoliales</taxon>
        <taxon>Aquifoliaceae</taxon>
        <taxon>Ilex</taxon>
    </lineage>
</organism>
<dbReference type="AlphaFoldDB" id="A0ABC8SVU9"/>
<keyword evidence="2" id="KW-1185">Reference proteome</keyword>
<proteinExistence type="predicted"/>
<evidence type="ECO:0000313" key="2">
    <source>
        <dbReference type="Proteomes" id="UP001642360"/>
    </source>
</evidence>
<dbReference type="EMBL" id="CAUOFW020003636">
    <property type="protein sequence ID" value="CAK9161177.1"/>
    <property type="molecule type" value="Genomic_DNA"/>
</dbReference>
<sequence>MKLVCCTPGSSDYEKESFQTERGSNLQPCALFFGRLQQQHVVLSTCKDNIHWSIILVHKLLGPTD</sequence>
<accession>A0ABC8SVU9</accession>
<name>A0ABC8SVU9_9AQUA</name>
<gene>
    <name evidence="1" type="ORF">ILEXP_LOCUS29966</name>
</gene>
<reference evidence="1 2" key="1">
    <citation type="submission" date="2024-02" db="EMBL/GenBank/DDBJ databases">
        <authorList>
            <person name="Vignale AGUSTIN F."/>
            <person name="Sosa J E."/>
            <person name="Modenutti C."/>
        </authorList>
    </citation>
    <scope>NUCLEOTIDE SEQUENCE [LARGE SCALE GENOMIC DNA]</scope>
</reference>
<dbReference type="Proteomes" id="UP001642360">
    <property type="component" value="Unassembled WGS sequence"/>
</dbReference>
<evidence type="ECO:0000313" key="1">
    <source>
        <dbReference type="EMBL" id="CAK9161177.1"/>
    </source>
</evidence>
<protein>
    <submittedName>
        <fullName evidence="1">Uncharacterized protein</fullName>
    </submittedName>
</protein>
<comment type="caution">
    <text evidence="1">The sequence shown here is derived from an EMBL/GenBank/DDBJ whole genome shotgun (WGS) entry which is preliminary data.</text>
</comment>